<sequence>MIKVYFLDDDHLRGTHSQIIFALSPISQPRHPSTLLAWRVFDIQNDPVCSFECSEDLAVCTVTSQSECLQAKEQRVVPLGYSTKLLRSAGGFAWSNSERLLKDSPFSIAAWNASEIPQDIAVCSCTVTDEVQSADEDSLILPFVVFTTISPNGHLSMKGKLRLQAFFGSGVLQGKQLDTMTKRNKIVQILDEQGKPWEISIDRTTQHGIYAFRKDKAGHRYLCPAGSEANFYSQSLLANQNNRRNSAIHPTLWSEEATLYPGPAPRAVPPTYQQQLSTDKVNASRSLPQKQSRSFGSSLIRGFKNAAGDRLKDLNRFMKDLTGISFFGSSEPAGHSIKSGVNHAHATAMTHGDTQLVQWFEATDVDHSGEITIHELYRAFLKDDSTFEIDTVRMLMTLFDKDTNGTLSFGEAIALWDYIKTWQDEFQRFDRDHNGKIDRTELQAALDTFGYHLSPQLLARLSARHGLQNGLSFSRFMRICAQIKEHTERFQMLDEDGKGQVSGMTYDQFMYAQPDM</sequence>
<evidence type="ECO:0000256" key="2">
    <source>
        <dbReference type="ARBA" id="ARBA00022490"/>
    </source>
</evidence>
<keyword evidence="8" id="KW-1185">Reference proteome</keyword>
<dbReference type="InterPro" id="IPR051426">
    <property type="entry name" value="Peflin/Sorcin_CaBP"/>
</dbReference>
<dbReference type="InterPro" id="IPR011992">
    <property type="entry name" value="EF-hand-dom_pair"/>
</dbReference>
<evidence type="ECO:0000313" key="7">
    <source>
        <dbReference type="EMBL" id="CAL1696894.1"/>
    </source>
</evidence>
<gene>
    <name evidence="7" type="ORF">GFSPODELE1_LOCUS1394</name>
</gene>
<evidence type="ECO:0000256" key="1">
    <source>
        <dbReference type="ARBA" id="ARBA00004496"/>
    </source>
</evidence>
<comment type="subcellular location">
    <subcellularLocation>
        <location evidence="1">Cytoplasm</location>
    </subcellularLocation>
</comment>
<dbReference type="Gene3D" id="1.10.238.10">
    <property type="entry name" value="EF-hand"/>
    <property type="match status" value="1"/>
</dbReference>
<evidence type="ECO:0000256" key="4">
    <source>
        <dbReference type="ARBA" id="ARBA00022737"/>
    </source>
</evidence>
<evidence type="ECO:0000256" key="5">
    <source>
        <dbReference type="ARBA" id="ARBA00022837"/>
    </source>
</evidence>
<dbReference type="PANTHER" id="PTHR46212">
    <property type="entry name" value="PEFLIN"/>
    <property type="match status" value="1"/>
</dbReference>
<keyword evidence="3" id="KW-0479">Metal-binding</keyword>
<protein>
    <recommendedName>
        <fullName evidence="6">EF-hand domain-containing protein</fullName>
    </recommendedName>
</protein>
<dbReference type="PANTHER" id="PTHR46212:SF3">
    <property type="entry name" value="GH27120P"/>
    <property type="match status" value="1"/>
</dbReference>
<name>A0ABP1CQQ8_9APHY</name>
<dbReference type="PROSITE" id="PS50222">
    <property type="entry name" value="EF_HAND_2"/>
    <property type="match status" value="3"/>
</dbReference>
<dbReference type="InterPro" id="IPR018247">
    <property type="entry name" value="EF_Hand_1_Ca_BS"/>
</dbReference>
<keyword evidence="4" id="KW-0677">Repeat</keyword>
<dbReference type="Pfam" id="PF13833">
    <property type="entry name" value="EF-hand_8"/>
    <property type="match status" value="1"/>
</dbReference>
<feature type="domain" description="EF-hand" evidence="6">
    <location>
        <begin position="481"/>
        <end position="516"/>
    </location>
</feature>
<feature type="domain" description="EF-hand" evidence="6">
    <location>
        <begin position="417"/>
        <end position="452"/>
    </location>
</feature>
<feature type="domain" description="EF-hand" evidence="6">
    <location>
        <begin position="351"/>
        <end position="386"/>
    </location>
</feature>
<evidence type="ECO:0000256" key="3">
    <source>
        <dbReference type="ARBA" id="ARBA00022723"/>
    </source>
</evidence>
<evidence type="ECO:0000313" key="8">
    <source>
        <dbReference type="Proteomes" id="UP001497453"/>
    </source>
</evidence>
<dbReference type="SUPFAM" id="SSF47473">
    <property type="entry name" value="EF-hand"/>
    <property type="match status" value="1"/>
</dbReference>
<keyword evidence="2" id="KW-0963">Cytoplasm</keyword>
<evidence type="ECO:0000259" key="6">
    <source>
        <dbReference type="PROSITE" id="PS50222"/>
    </source>
</evidence>
<dbReference type="InterPro" id="IPR002048">
    <property type="entry name" value="EF_hand_dom"/>
</dbReference>
<dbReference type="Pfam" id="PF13405">
    <property type="entry name" value="EF-hand_6"/>
    <property type="match status" value="1"/>
</dbReference>
<reference evidence="8" key="1">
    <citation type="submission" date="2024-04" db="EMBL/GenBank/DDBJ databases">
        <authorList>
            <person name="Shaw F."/>
            <person name="Minotto A."/>
        </authorList>
    </citation>
    <scope>NUCLEOTIDE SEQUENCE [LARGE SCALE GENOMIC DNA]</scope>
</reference>
<accession>A0ABP1CQQ8</accession>
<proteinExistence type="predicted"/>
<dbReference type="Proteomes" id="UP001497453">
    <property type="component" value="Chromosome 1"/>
</dbReference>
<dbReference type="EMBL" id="OZ037944">
    <property type="protein sequence ID" value="CAL1696894.1"/>
    <property type="molecule type" value="Genomic_DNA"/>
</dbReference>
<keyword evidence="5" id="KW-0106">Calcium</keyword>
<organism evidence="7 8">
    <name type="scientific">Somion occarium</name>
    <dbReference type="NCBI Taxonomy" id="3059160"/>
    <lineage>
        <taxon>Eukaryota</taxon>
        <taxon>Fungi</taxon>
        <taxon>Dikarya</taxon>
        <taxon>Basidiomycota</taxon>
        <taxon>Agaricomycotina</taxon>
        <taxon>Agaricomycetes</taxon>
        <taxon>Polyporales</taxon>
        <taxon>Cerrenaceae</taxon>
        <taxon>Somion</taxon>
    </lineage>
</organism>
<dbReference type="PROSITE" id="PS00018">
    <property type="entry name" value="EF_HAND_1"/>
    <property type="match status" value="2"/>
</dbReference>
<dbReference type="SMART" id="SM00054">
    <property type="entry name" value="EFh"/>
    <property type="match status" value="4"/>
</dbReference>